<reference evidence="3 4" key="1">
    <citation type="submission" date="2023-01" db="EMBL/GenBank/DDBJ databases">
        <authorList>
            <person name="Whitehead M."/>
        </authorList>
    </citation>
    <scope>NUCLEOTIDE SEQUENCE [LARGE SCALE GENOMIC DNA]</scope>
</reference>
<evidence type="ECO:0000313" key="3">
    <source>
        <dbReference type="EMBL" id="CAI6371592.1"/>
    </source>
</evidence>
<keyword evidence="4" id="KW-1185">Reference proteome</keyword>
<dbReference type="EMBL" id="CARXXK010001014">
    <property type="protein sequence ID" value="CAI6371592.1"/>
    <property type="molecule type" value="Genomic_DNA"/>
</dbReference>
<dbReference type="Proteomes" id="UP001160148">
    <property type="component" value="Unassembled WGS sequence"/>
</dbReference>
<sequence length="72" mass="8356">MKFKNKVIFDSSDLNHKDKNIKDSIWTEIGIKLNRNIDDCKKRGKDMRDTYTRQKKKLPTGSAASDKKKNGL</sequence>
<evidence type="ECO:0000256" key="1">
    <source>
        <dbReference type="SAM" id="MobiDB-lite"/>
    </source>
</evidence>
<feature type="region of interest" description="Disordered" evidence="1">
    <location>
        <begin position="42"/>
        <end position="72"/>
    </location>
</feature>
<dbReference type="InterPro" id="IPR006578">
    <property type="entry name" value="MADF-dom"/>
</dbReference>
<accession>A0AAV0XVU4</accession>
<dbReference type="Pfam" id="PF10545">
    <property type="entry name" value="MADF_DNA_bdg"/>
    <property type="match status" value="1"/>
</dbReference>
<gene>
    <name evidence="3" type="ORF">MEUPH1_LOCUS25582</name>
</gene>
<feature type="domain" description="MADF" evidence="2">
    <location>
        <begin position="1"/>
        <end position="72"/>
    </location>
</feature>
<protein>
    <recommendedName>
        <fullName evidence="2">MADF domain-containing protein</fullName>
    </recommendedName>
</protein>
<organism evidence="3 4">
    <name type="scientific">Macrosiphum euphorbiae</name>
    <name type="common">potato aphid</name>
    <dbReference type="NCBI Taxonomy" id="13131"/>
    <lineage>
        <taxon>Eukaryota</taxon>
        <taxon>Metazoa</taxon>
        <taxon>Ecdysozoa</taxon>
        <taxon>Arthropoda</taxon>
        <taxon>Hexapoda</taxon>
        <taxon>Insecta</taxon>
        <taxon>Pterygota</taxon>
        <taxon>Neoptera</taxon>
        <taxon>Paraneoptera</taxon>
        <taxon>Hemiptera</taxon>
        <taxon>Sternorrhyncha</taxon>
        <taxon>Aphidomorpha</taxon>
        <taxon>Aphidoidea</taxon>
        <taxon>Aphididae</taxon>
        <taxon>Macrosiphini</taxon>
        <taxon>Macrosiphum</taxon>
    </lineage>
</organism>
<feature type="compositionally biased region" description="Basic and acidic residues" evidence="1">
    <location>
        <begin position="42"/>
        <end position="52"/>
    </location>
</feature>
<evidence type="ECO:0000259" key="2">
    <source>
        <dbReference type="PROSITE" id="PS51029"/>
    </source>
</evidence>
<evidence type="ECO:0000313" key="4">
    <source>
        <dbReference type="Proteomes" id="UP001160148"/>
    </source>
</evidence>
<dbReference type="AlphaFoldDB" id="A0AAV0XVU4"/>
<proteinExistence type="predicted"/>
<name>A0AAV0XVU4_9HEMI</name>
<dbReference type="PROSITE" id="PS51029">
    <property type="entry name" value="MADF"/>
    <property type="match status" value="1"/>
</dbReference>
<comment type="caution">
    <text evidence="3">The sequence shown here is derived from an EMBL/GenBank/DDBJ whole genome shotgun (WGS) entry which is preliminary data.</text>
</comment>